<feature type="domain" description="Sulfatase-modifying factor enzyme-like" evidence="1">
    <location>
        <begin position="150"/>
        <end position="289"/>
    </location>
</feature>
<protein>
    <recommendedName>
        <fullName evidence="1">Sulfatase-modifying factor enzyme-like domain-containing protein</fullName>
    </recommendedName>
</protein>
<dbReference type="SUPFAM" id="SSF56436">
    <property type="entry name" value="C-type lectin-like"/>
    <property type="match status" value="1"/>
</dbReference>
<comment type="caution">
    <text evidence="2">The sequence shown here is derived from an EMBL/GenBank/DDBJ whole genome shotgun (WGS) entry which is preliminary data.</text>
</comment>
<dbReference type="InterPro" id="IPR016187">
    <property type="entry name" value="CTDL_fold"/>
</dbReference>
<dbReference type="InterPro" id="IPR005532">
    <property type="entry name" value="SUMF_dom"/>
</dbReference>
<dbReference type="Proteomes" id="UP000241426">
    <property type="component" value="Unassembled WGS sequence"/>
</dbReference>
<dbReference type="EMBL" id="PYNF01000018">
    <property type="protein sequence ID" value="PSU95727.1"/>
    <property type="molecule type" value="Genomic_DNA"/>
</dbReference>
<dbReference type="Gene3D" id="3.90.1580.10">
    <property type="entry name" value="paralog of FGE (formylglycine-generating enzyme)"/>
    <property type="match status" value="1"/>
</dbReference>
<organism evidence="2 3">
    <name type="scientific">Photobacterium kishitanii</name>
    <dbReference type="NCBI Taxonomy" id="318456"/>
    <lineage>
        <taxon>Bacteria</taxon>
        <taxon>Pseudomonadati</taxon>
        <taxon>Pseudomonadota</taxon>
        <taxon>Gammaproteobacteria</taxon>
        <taxon>Vibrionales</taxon>
        <taxon>Vibrionaceae</taxon>
        <taxon>Photobacterium</taxon>
    </lineage>
</organism>
<gene>
    <name evidence="2" type="ORF">C9J27_17800</name>
</gene>
<accession>A0A2T3KEI3</accession>
<evidence type="ECO:0000313" key="2">
    <source>
        <dbReference type="EMBL" id="PSU95727.1"/>
    </source>
</evidence>
<name>A0A2T3KEI3_9GAMM</name>
<evidence type="ECO:0000259" key="1">
    <source>
        <dbReference type="Pfam" id="PF03781"/>
    </source>
</evidence>
<dbReference type="Pfam" id="PF03781">
    <property type="entry name" value="FGE-sulfatase"/>
    <property type="match status" value="1"/>
</dbReference>
<sequence>MDKPGDLLVFAVGELTQETTKLLQEYRNAKVSIDGKVQLVLATAVDVGLSEDNSKESQLAAANSANEAKIQADKALTVVGGAISHTPNSRMKQLMDANGNFNTMVSIPCFTFDEVNMSGQIGTGVHPAFLRQDGSIIPEIWVGAFTASNKSNNVIVQSDVEPWHTINYDDAKAKCVAMGNGWHMMTAMEWSAIALWCLANDFQPNGNTQYGRSHAKRIEFCKRVDGDIPNTRNKAALGSCGSGPNSWRHDNTPFGISDLNGNLWEWIDGFKLVNNKFHISSYSGQPESEWEVTDIGLLGPSGNKWGNYKFTGTSEILKQMLIESTEATKKLKGGLFYNITGERIPFKGGTWQSGSRGGLAALNLQYHRTSKYGNVGFRPVFIAD</sequence>
<dbReference type="InterPro" id="IPR042095">
    <property type="entry name" value="SUMF_sf"/>
</dbReference>
<evidence type="ECO:0000313" key="3">
    <source>
        <dbReference type="Proteomes" id="UP000241426"/>
    </source>
</evidence>
<dbReference type="RefSeq" id="WP_107289899.1">
    <property type="nucleotide sequence ID" value="NZ_PYNF01000018.1"/>
</dbReference>
<reference evidence="2 3" key="1">
    <citation type="submission" date="2018-01" db="EMBL/GenBank/DDBJ databases">
        <title>Whole genome sequencing of Histamine producing bacteria.</title>
        <authorList>
            <person name="Butler K."/>
        </authorList>
    </citation>
    <scope>NUCLEOTIDE SEQUENCE [LARGE SCALE GENOMIC DNA]</scope>
    <source>
        <strain evidence="2 3">FS-7.2</strain>
    </source>
</reference>
<dbReference type="AlphaFoldDB" id="A0A2T3KEI3"/>
<proteinExistence type="predicted"/>